<evidence type="ECO:0000256" key="2">
    <source>
        <dbReference type="SAM" id="Phobius"/>
    </source>
</evidence>
<feature type="transmembrane region" description="Helical" evidence="2">
    <location>
        <begin position="475"/>
        <end position="499"/>
    </location>
</feature>
<evidence type="ECO:0000313" key="3">
    <source>
        <dbReference type="EMBL" id="MBB4930093.1"/>
    </source>
</evidence>
<reference evidence="3 4" key="1">
    <citation type="submission" date="2020-08" db="EMBL/GenBank/DDBJ databases">
        <title>Sequencing the genomes of 1000 actinobacteria strains.</title>
        <authorList>
            <person name="Klenk H.-P."/>
        </authorList>
    </citation>
    <scope>NUCLEOTIDE SEQUENCE [LARGE SCALE GENOMIC DNA]</scope>
    <source>
        <strain evidence="3 4">DSM 102030</strain>
    </source>
</reference>
<feature type="transmembrane region" description="Helical" evidence="2">
    <location>
        <begin position="267"/>
        <end position="289"/>
    </location>
</feature>
<accession>A0A7W7RDQ3</accession>
<feature type="transmembrane region" description="Helical" evidence="2">
    <location>
        <begin position="33"/>
        <end position="54"/>
    </location>
</feature>
<organism evidence="3 4">
    <name type="scientific">Lipingzhangella halophila</name>
    <dbReference type="NCBI Taxonomy" id="1783352"/>
    <lineage>
        <taxon>Bacteria</taxon>
        <taxon>Bacillati</taxon>
        <taxon>Actinomycetota</taxon>
        <taxon>Actinomycetes</taxon>
        <taxon>Streptosporangiales</taxon>
        <taxon>Nocardiopsidaceae</taxon>
        <taxon>Lipingzhangella</taxon>
    </lineage>
</organism>
<feature type="region of interest" description="Disordered" evidence="1">
    <location>
        <begin position="202"/>
        <end position="226"/>
    </location>
</feature>
<dbReference type="Proteomes" id="UP000523007">
    <property type="component" value="Unassembled WGS sequence"/>
</dbReference>
<feature type="transmembrane region" description="Helical" evidence="2">
    <location>
        <begin position="66"/>
        <end position="88"/>
    </location>
</feature>
<evidence type="ECO:0008006" key="5">
    <source>
        <dbReference type="Google" id="ProtNLM"/>
    </source>
</evidence>
<comment type="caution">
    <text evidence="3">The sequence shown here is derived from an EMBL/GenBank/DDBJ whole genome shotgun (WGS) entry which is preliminary data.</text>
</comment>
<sequence length="650" mass="70905">MANAAAPSPLPRDPNAEWLDLAPGQRRTLPLSLAYAIGVHALSIGVLAALLLTVRSAGGTTVLSVLLGLAVIFTLATATVLGMLGVLVPRLLTRQGVAADASALTLVQDAKWWFAGRRLRLPWPDVQSATSTGTHRSRRVPRTPNVVLRLSAIPPQARVPHWAILVRAHAAPPSGGTKSSVPRLFLTLPWDDHDAFLRLANEARPAPDRPGPTPRTGAGSHPEPRDWLPLRTTRLTQWGAYCVLAVGGPLVMPVIDLVQRLRGGEGLPAPVVLPMTAAALCGLLLMVALAPRFWTRQGLDRTEEHLRIAQRPMWWHRGRSADIPWRDIRRIVPGEHPVRESPVLEIFLSRVERDLRMPRWARLVLPGEELWGRAASQPRVVLDLTDTAAHNTVESMLRHVRPDLFEHPAPARPGSPAASAPAGSATPAGQAGAHWVNVRGRRIFGWSMGMLTLCVSSAVLVSAEMSTARGGADPMAVSVLWESVGVVACTVLLGVWLVCVAMPRLFAHQGVAIGDEGLTLVQEPLLWFAGRTTHIPWSQLHEVRPGRAMTLDSLFRTRDLSPDSVVDLVPHDPDAITRAPSWVRIHPREPRFALPWRPRRDRVRLCPGHHRASQVMQAIRAVRPDLLRAARGRTRSGRRASGAGRRSAAP</sequence>
<dbReference type="RefSeq" id="WP_184575056.1">
    <property type="nucleotide sequence ID" value="NZ_JACHJT010000001.1"/>
</dbReference>
<proteinExistence type="predicted"/>
<feature type="compositionally biased region" description="Low complexity" evidence="1">
    <location>
        <begin position="412"/>
        <end position="431"/>
    </location>
</feature>
<name>A0A7W7RDQ3_9ACTN</name>
<feature type="region of interest" description="Disordered" evidence="1">
    <location>
        <begin position="408"/>
        <end position="431"/>
    </location>
</feature>
<gene>
    <name evidence="3" type="ORF">F4561_000913</name>
</gene>
<feature type="compositionally biased region" description="Low complexity" evidence="1">
    <location>
        <begin position="639"/>
        <end position="650"/>
    </location>
</feature>
<dbReference type="AlphaFoldDB" id="A0A7W7RDQ3"/>
<feature type="transmembrane region" description="Helical" evidence="2">
    <location>
        <begin position="443"/>
        <end position="463"/>
    </location>
</feature>
<protein>
    <recommendedName>
        <fullName evidence="5">PH domain-containing protein</fullName>
    </recommendedName>
</protein>
<dbReference type="EMBL" id="JACHJT010000001">
    <property type="protein sequence ID" value="MBB4930093.1"/>
    <property type="molecule type" value="Genomic_DNA"/>
</dbReference>
<feature type="region of interest" description="Disordered" evidence="1">
    <location>
        <begin position="629"/>
        <end position="650"/>
    </location>
</feature>
<evidence type="ECO:0000256" key="1">
    <source>
        <dbReference type="SAM" id="MobiDB-lite"/>
    </source>
</evidence>
<feature type="transmembrane region" description="Helical" evidence="2">
    <location>
        <begin position="238"/>
        <end position="255"/>
    </location>
</feature>
<evidence type="ECO:0000313" key="4">
    <source>
        <dbReference type="Proteomes" id="UP000523007"/>
    </source>
</evidence>
<keyword evidence="2" id="KW-1133">Transmembrane helix</keyword>
<keyword evidence="4" id="KW-1185">Reference proteome</keyword>
<keyword evidence="2" id="KW-0812">Transmembrane</keyword>
<keyword evidence="2" id="KW-0472">Membrane</keyword>